<protein>
    <recommendedName>
        <fullName evidence="6">PUM-HD domain-containing protein</fullName>
    </recommendedName>
</protein>
<dbReference type="InterPro" id="IPR016024">
    <property type="entry name" value="ARM-type_fold"/>
</dbReference>
<dbReference type="InterPro" id="IPR001313">
    <property type="entry name" value="Pumilio_RNA-bd_rpt"/>
</dbReference>
<dbReference type="eggNOG" id="KOG2050">
    <property type="taxonomic scope" value="Eukaryota"/>
</dbReference>
<dbReference type="PANTHER" id="PTHR13389:SF0">
    <property type="entry name" value="PUMILIO HOMOLOG 3"/>
    <property type="match status" value="1"/>
</dbReference>
<dbReference type="InterPro" id="IPR012959">
    <property type="entry name" value="CPL_dom"/>
</dbReference>
<dbReference type="PROSITE" id="PS50302">
    <property type="entry name" value="PUM"/>
    <property type="match status" value="1"/>
</dbReference>
<feature type="non-terminal residue" evidence="7">
    <location>
        <position position="1"/>
    </location>
</feature>
<feature type="region of interest" description="Disordered" evidence="5">
    <location>
        <begin position="363"/>
        <end position="388"/>
    </location>
</feature>
<keyword evidence="8" id="KW-1185">Reference proteome</keyword>
<feature type="domain" description="PUM-HD" evidence="6">
    <location>
        <begin position="19"/>
        <end position="371"/>
    </location>
</feature>
<dbReference type="Gramene" id="EFJ38517">
    <property type="protein sequence ID" value="EFJ38517"/>
    <property type="gene ID" value="SELMODRAFT_74812"/>
</dbReference>
<dbReference type="SUPFAM" id="SSF48371">
    <property type="entry name" value="ARM repeat"/>
    <property type="match status" value="1"/>
</dbReference>
<evidence type="ECO:0000256" key="4">
    <source>
        <dbReference type="PROSITE-ProRule" id="PRU00317"/>
    </source>
</evidence>
<dbReference type="GO" id="GO:0006417">
    <property type="term" value="P:regulation of translation"/>
    <property type="evidence" value="ECO:0000318"/>
    <property type="project" value="GO_Central"/>
</dbReference>
<gene>
    <name evidence="7" type="ORF">SELMODRAFT_74812</name>
</gene>
<dbReference type="Pfam" id="PF08144">
    <property type="entry name" value="CPL"/>
    <property type="match status" value="1"/>
</dbReference>
<dbReference type="SMR" id="D8QQV6"/>
<keyword evidence="3" id="KW-0694">RNA-binding</keyword>
<dbReference type="InterPro" id="IPR033133">
    <property type="entry name" value="PUM-HD"/>
</dbReference>
<dbReference type="Pfam" id="PF00806">
    <property type="entry name" value="PUF"/>
    <property type="match status" value="3"/>
</dbReference>
<dbReference type="HOGENOM" id="CLU_016751_0_0_1"/>
<feature type="repeat" description="Pumilio" evidence="4">
    <location>
        <begin position="118"/>
        <end position="154"/>
    </location>
</feature>
<keyword evidence="2" id="KW-0810">Translation regulation</keyword>
<name>D8QQV6_SELML</name>
<dbReference type="KEGG" id="smo:SELMODRAFT_74812"/>
<dbReference type="InterPro" id="IPR040059">
    <property type="entry name" value="PUM3"/>
</dbReference>
<dbReference type="GO" id="GO:0003729">
    <property type="term" value="F:mRNA binding"/>
    <property type="evidence" value="ECO:0000318"/>
    <property type="project" value="GO_Central"/>
</dbReference>
<evidence type="ECO:0000256" key="3">
    <source>
        <dbReference type="ARBA" id="ARBA00022884"/>
    </source>
</evidence>
<feature type="compositionally biased region" description="Acidic residues" evidence="5">
    <location>
        <begin position="370"/>
        <end position="384"/>
    </location>
</feature>
<dbReference type="OMA" id="GKCEMWA"/>
<dbReference type="GO" id="GO:0005730">
    <property type="term" value="C:nucleolus"/>
    <property type="evidence" value="ECO:0000318"/>
    <property type="project" value="GO_Central"/>
</dbReference>
<dbReference type="InterPro" id="IPR011989">
    <property type="entry name" value="ARM-like"/>
</dbReference>
<evidence type="ECO:0000313" key="7">
    <source>
        <dbReference type="EMBL" id="EFJ38517.1"/>
    </source>
</evidence>
<keyword evidence="1" id="KW-0677">Repeat</keyword>
<dbReference type="STRING" id="88036.D8QQV6"/>
<dbReference type="AlphaFoldDB" id="D8QQV6"/>
<evidence type="ECO:0000256" key="1">
    <source>
        <dbReference type="ARBA" id="ARBA00022737"/>
    </source>
</evidence>
<dbReference type="FunCoup" id="D8QQV6">
    <property type="interactions" value="3206"/>
</dbReference>
<dbReference type="PANTHER" id="PTHR13389">
    <property type="entry name" value="PUMILIO HOMOLOG 3"/>
    <property type="match status" value="1"/>
</dbReference>
<dbReference type="Proteomes" id="UP000001514">
    <property type="component" value="Unassembled WGS sequence"/>
</dbReference>
<proteinExistence type="predicted"/>
<dbReference type="InParanoid" id="D8QQV6"/>
<evidence type="ECO:0000256" key="2">
    <source>
        <dbReference type="ARBA" id="ARBA00022845"/>
    </source>
</evidence>
<evidence type="ECO:0000256" key="5">
    <source>
        <dbReference type="SAM" id="MobiDB-lite"/>
    </source>
</evidence>
<evidence type="ECO:0000259" key="6">
    <source>
        <dbReference type="PROSITE" id="PS50303"/>
    </source>
</evidence>
<evidence type="ECO:0000313" key="8">
    <source>
        <dbReference type="Proteomes" id="UP000001514"/>
    </source>
</evidence>
<reference evidence="7 8" key="1">
    <citation type="journal article" date="2011" name="Science">
        <title>The Selaginella genome identifies genetic changes associated with the evolution of vascular plants.</title>
        <authorList>
            <person name="Banks J.A."/>
            <person name="Nishiyama T."/>
            <person name="Hasebe M."/>
            <person name="Bowman J.L."/>
            <person name="Gribskov M."/>
            <person name="dePamphilis C."/>
            <person name="Albert V.A."/>
            <person name="Aono N."/>
            <person name="Aoyama T."/>
            <person name="Ambrose B.A."/>
            <person name="Ashton N.W."/>
            <person name="Axtell M.J."/>
            <person name="Barker E."/>
            <person name="Barker M.S."/>
            <person name="Bennetzen J.L."/>
            <person name="Bonawitz N.D."/>
            <person name="Chapple C."/>
            <person name="Cheng C."/>
            <person name="Correa L.G."/>
            <person name="Dacre M."/>
            <person name="DeBarry J."/>
            <person name="Dreyer I."/>
            <person name="Elias M."/>
            <person name="Engstrom E.M."/>
            <person name="Estelle M."/>
            <person name="Feng L."/>
            <person name="Finet C."/>
            <person name="Floyd S.K."/>
            <person name="Frommer W.B."/>
            <person name="Fujita T."/>
            <person name="Gramzow L."/>
            <person name="Gutensohn M."/>
            <person name="Harholt J."/>
            <person name="Hattori M."/>
            <person name="Heyl A."/>
            <person name="Hirai T."/>
            <person name="Hiwatashi Y."/>
            <person name="Ishikawa M."/>
            <person name="Iwata M."/>
            <person name="Karol K.G."/>
            <person name="Koehler B."/>
            <person name="Kolukisaoglu U."/>
            <person name="Kubo M."/>
            <person name="Kurata T."/>
            <person name="Lalonde S."/>
            <person name="Li K."/>
            <person name="Li Y."/>
            <person name="Litt A."/>
            <person name="Lyons E."/>
            <person name="Manning G."/>
            <person name="Maruyama T."/>
            <person name="Michael T.P."/>
            <person name="Mikami K."/>
            <person name="Miyazaki S."/>
            <person name="Morinaga S."/>
            <person name="Murata T."/>
            <person name="Mueller-Roeber B."/>
            <person name="Nelson D.R."/>
            <person name="Obara M."/>
            <person name="Oguri Y."/>
            <person name="Olmstead R.G."/>
            <person name="Onodera N."/>
            <person name="Petersen B.L."/>
            <person name="Pils B."/>
            <person name="Prigge M."/>
            <person name="Rensing S.A."/>
            <person name="Riano-Pachon D.M."/>
            <person name="Roberts A.W."/>
            <person name="Sato Y."/>
            <person name="Scheller H.V."/>
            <person name="Schulz B."/>
            <person name="Schulz C."/>
            <person name="Shakirov E.V."/>
            <person name="Shibagaki N."/>
            <person name="Shinohara N."/>
            <person name="Shippen D.E."/>
            <person name="Soerensen I."/>
            <person name="Sotooka R."/>
            <person name="Sugimoto N."/>
            <person name="Sugita M."/>
            <person name="Sumikawa N."/>
            <person name="Tanurdzic M."/>
            <person name="Theissen G."/>
            <person name="Ulvskov P."/>
            <person name="Wakazuki S."/>
            <person name="Weng J.K."/>
            <person name="Willats W.W."/>
            <person name="Wipf D."/>
            <person name="Wolf P.G."/>
            <person name="Yang L."/>
            <person name="Zimmer A.D."/>
            <person name="Zhu Q."/>
            <person name="Mitros T."/>
            <person name="Hellsten U."/>
            <person name="Loque D."/>
            <person name="Otillar R."/>
            <person name="Salamov A."/>
            <person name="Schmutz J."/>
            <person name="Shapiro H."/>
            <person name="Lindquist E."/>
            <person name="Lucas S."/>
            <person name="Rokhsar D."/>
            <person name="Grigoriev I.V."/>
        </authorList>
    </citation>
    <scope>NUCLEOTIDE SEQUENCE [LARGE SCALE GENOMIC DNA]</scope>
</reference>
<dbReference type="EMBL" id="GL377565">
    <property type="protein sequence ID" value="EFJ38517.1"/>
    <property type="molecule type" value="Genomic_DNA"/>
</dbReference>
<accession>D8QQV6</accession>
<sequence length="573" mass="63583">ELLESRKRKRKPNFDIEKDVVSLWEKMRQRNIKAEDRSRIVSETLAKMKGKMVQMAMSHSCSRVLQSCVKHSQEAEKNEVFQELRPSFLDLCLNTYACHLALRMIDNAKKDQLQQLLSILHGNVVRLLRHPTGSAVVEHAYHAASGSQKQELVSEFFSPEFRLFRNITKGRIKEMLSDEPAAKRKTVLEHMTLSIQPILEKGIVDHSIIHRVLVEYLSIAPMSMVSNIVDQLSGPLLVRMLHTADGAKLGVLCVRHGSAKQRKKIIKALKGQVLKVARDDHGYAVLLSVIDVVDDTELVTKASMQVIMSELATEIRELSVNKYGQRLILHLLAPNIPRYFPAELLKTLKSPVVACAVSSSKTTVDTSEKGDDECGDVNDGDDNTESARISKKDPFLRRTELLSKSGFAQKLVEACATNAGELLRSPLGKDVIYEVARGGVDGIMLKATPEGISSVHKAIADLAALPKDKKTEEEHVLEHYHASRTIRRLVLDSSCHKLDGSSESFAQMLWSLALQGRCTTWARGHSAKVVAAFRDSEDPAVRRVAKSEINSLVDSGVLEGRKAKATSADAAKK</sequence>
<organism evidence="8">
    <name type="scientific">Selaginella moellendorffii</name>
    <name type="common">Spikemoss</name>
    <dbReference type="NCBI Taxonomy" id="88036"/>
    <lineage>
        <taxon>Eukaryota</taxon>
        <taxon>Viridiplantae</taxon>
        <taxon>Streptophyta</taxon>
        <taxon>Embryophyta</taxon>
        <taxon>Tracheophyta</taxon>
        <taxon>Lycopodiopsida</taxon>
        <taxon>Selaginellales</taxon>
        <taxon>Selaginellaceae</taxon>
        <taxon>Selaginella</taxon>
    </lineage>
</organism>
<dbReference type="SMART" id="SM00025">
    <property type="entry name" value="Pumilio"/>
    <property type="match status" value="5"/>
</dbReference>
<dbReference type="Gene3D" id="1.25.10.10">
    <property type="entry name" value="Leucine-rich Repeat Variant"/>
    <property type="match status" value="2"/>
</dbReference>
<dbReference type="PROSITE" id="PS50303">
    <property type="entry name" value="PUM_HD"/>
    <property type="match status" value="1"/>
</dbReference>